<evidence type="ECO:0008006" key="4">
    <source>
        <dbReference type="Google" id="ProtNLM"/>
    </source>
</evidence>
<accession>F8JRJ9</accession>
<dbReference type="EMBL" id="CP003219">
    <property type="protein sequence ID" value="AEW97885.1"/>
    <property type="molecule type" value="Genomic_DNA"/>
</dbReference>
<keyword evidence="3" id="KW-1185">Reference proteome</keyword>
<feature type="region of interest" description="Disordered" evidence="1">
    <location>
        <begin position="45"/>
        <end position="75"/>
    </location>
</feature>
<dbReference type="OrthoDB" id="4568798at2"/>
<dbReference type="AlphaFoldDB" id="F8JRJ9"/>
<evidence type="ECO:0000256" key="1">
    <source>
        <dbReference type="SAM" id="MobiDB-lite"/>
    </source>
</evidence>
<name>F8JRJ9_STREN</name>
<dbReference type="PATRIC" id="fig|1003195.11.peg.6932"/>
<gene>
    <name evidence="2" type="ordered locus">SCATT_55140</name>
</gene>
<evidence type="ECO:0000313" key="2">
    <source>
        <dbReference type="EMBL" id="AEW97885.1"/>
    </source>
</evidence>
<feature type="compositionally biased region" description="Basic and acidic residues" evidence="1">
    <location>
        <begin position="48"/>
        <end position="71"/>
    </location>
</feature>
<dbReference type="STRING" id="1003195.SCATT_55140"/>
<dbReference type="Proteomes" id="UP000007842">
    <property type="component" value="Chromosome"/>
</dbReference>
<organism evidence="2 3">
    <name type="scientific">Streptantibioticus cattleyicolor (strain ATCC 35852 / DSM 46488 / JCM 4925 / NBRC 14057 / NRRL 8057)</name>
    <name type="common">Streptomyces cattleya</name>
    <dbReference type="NCBI Taxonomy" id="1003195"/>
    <lineage>
        <taxon>Bacteria</taxon>
        <taxon>Bacillati</taxon>
        <taxon>Actinomycetota</taxon>
        <taxon>Actinomycetes</taxon>
        <taxon>Kitasatosporales</taxon>
        <taxon>Streptomycetaceae</taxon>
        <taxon>Streptantibioticus</taxon>
    </lineage>
</organism>
<sequence length="116" mass="12174">MSSTAPGDRHPADPAELRAGIERTRAELGHTVQELVAKADVPARVRHKADSLRHRAARRRDEAGGALHDHTPPPLRGAVTHAAEFGRRHPKGVAAAGAAVGIAVVAATRAGHHSHN</sequence>
<dbReference type="KEGG" id="scy:SCATT_55140"/>
<accession>G8WYB5</accession>
<dbReference type="Pfam" id="PF12277">
    <property type="entry name" value="DUF3618"/>
    <property type="match status" value="1"/>
</dbReference>
<dbReference type="InterPro" id="IPR022062">
    <property type="entry name" value="DUF3618"/>
</dbReference>
<dbReference type="HOGENOM" id="CLU_113744_1_0_11"/>
<evidence type="ECO:0000313" key="3">
    <source>
        <dbReference type="Proteomes" id="UP000007842"/>
    </source>
</evidence>
<proteinExistence type="predicted"/>
<protein>
    <recommendedName>
        <fullName evidence="4">DUF3618 domain-containing protein</fullName>
    </recommendedName>
</protein>
<dbReference type="RefSeq" id="WP_014146214.1">
    <property type="nucleotide sequence ID" value="NC_016111.1"/>
</dbReference>
<reference evidence="3" key="1">
    <citation type="submission" date="2011-12" db="EMBL/GenBank/DDBJ databases">
        <title>Complete genome sequence of Streptomyces cattleya strain DSM 46488.</title>
        <authorList>
            <person name="Ou H.-Y."/>
            <person name="Li P."/>
            <person name="Zhao C."/>
            <person name="O'Hagan D."/>
            <person name="Deng Z."/>
        </authorList>
    </citation>
    <scope>NUCLEOTIDE SEQUENCE [LARGE SCALE GENOMIC DNA]</scope>
    <source>
        <strain evidence="3">ATCC 35852 / DSM 46488 / JCM 4925 / NBRC 14057 / NRRL 8057</strain>
    </source>
</reference>
<dbReference type="KEGG" id="sct:SCAT_5512"/>